<evidence type="ECO:0000256" key="3">
    <source>
        <dbReference type="SAM" id="SignalP"/>
    </source>
</evidence>
<organism evidence="5 6">
    <name type="scientific">Batillaria attramentaria</name>
    <dbReference type="NCBI Taxonomy" id="370345"/>
    <lineage>
        <taxon>Eukaryota</taxon>
        <taxon>Metazoa</taxon>
        <taxon>Spiralia</taxon>
        <taxon>Lophotrochozoa</taxon>
        <taxon>Mollusca</taxon>
        <taxon>Gastropoda</taxon>
        <taxon>Caenogastropoda</taxon>
        <taxon>Sorbeoconcha</taxon>
        <taxon>Cerithioidea</taxon>
        <taxon>Batillariidae</taxon>
        <taxon>Batillaria</taxon>
    </lineage>
</organism>
<dbReference type="InterPro" id="IPR016186">
    <property type="entry name" value="C-type_lectin-like/link_sf"/>
</dbReference>
<dbReference type="SUPFAM" id="SSF56436">
    <property type="entry name" value="C-type lectin-like"/>
    <property type="match status" value="1"/>
</dbReference>
<evidence type="ECO:0000256" key="2">
    <source>
        <dbReference type="ARBA" id="ARBA00023157"/>
    </source>
</evidence>
<dbReference type="InterPro" id="IPR035914">
    <property type="entry name" value="Sperma_CUB_dom_sf"/>
</dbReference>
<keyword evidence="2" id="KW-1015">Disulfide bond</keyword>
<name>A0ABD0J5P4_9CAEN</name>
<accession>A0ABD0J5P4</accession>
<feature type="chain" id="PRO_5044877797" description="CUB domain-containing protein" evidence="3">
    <location>
        <begin position="27"/>
        <end position="376"/>
    </location>
</feature>
<keyword evidence="1" id="KW-0677">Repeat</keyword>
<dbReference type="Pfam" id="PF00431">
    <property type="entry name" value="CUB"/>
    <property type="match status" value="1"/>
</dbReference>
<dbReference type="Gene3D" id="3.10.100.10">
    <property type="entry name" value="Mannose-Binding Protein A, subunit A"/>
    <property type="match status" value="1"/>
</dbReference>
<dbReference type="Gene3D" id="2.60.120.290">
    <property type="entry name" value="Spermadhesin, CUB domain"/>
    <property type="match status" value="1"/>
</dbReference>
<dbReference type="Proteomes" id="UP001519460">
    <property type="component" value="Unassembled WGS sequence"/>
</dbReference>
<dbReference type="EMBL" id="JACVVK020000629">
    <property type="protein sequence ID" value="KAK7462007.1"/>
    <property type="molecule type" value="Genomic_DNA"/>
</dbReference>
<keyword evidence="3" id="KW-0732">Signal</keyword>
<comment type="caution">
    <text evidence="5">The sequence shown here is derived from an EMBL/GenBank/DDBJ whole genome shotgun (WGS) entry which is preliminary data.</text>
</comment>
<proteinExistence type="predicted"/>
<reference evidence="5 6" key="1">
    <citation type="journal article" date="2023" name="Sci. Data">
        <title>Genome assembly of the Korean intertidal mud-creeper Batillaria attramentaria.</title>
        <authorList>
            <person name="Patra A.K."/>
            <person name="Ho P.T."/>
            <person name="Jun S."/>
            <person name="Lee S.J."/>
            <person name="Kim Y."/>
            <person name="Won Y.J."/>
        </authorList>
    </citation>
    <scope>NUCLEOTIDE SEQUENCE [LARGE SCALE GENOMIC DNA]</scope>
    <source>
        <strain evidence="5">Wonlab-2016</strain>
    </source>
</reference>
<sequence>MAVVLCVSSAALLTMVLMVQIPRVTCLDVTANVDVMEKTNTDPTLDGFVSDEDVPSVLQSAETSSVPVIFHPFLSLTTDDITRCFDARSHLPVSAAAGEISYSHVNKTFANDPACRLTLTAPEEQVVFFKMTSCRGYIQTPGWSDGKVYAANMDSCVTVDAPPLHFIMTSFLAIDLEKGWFLGTGDVLTVIKGENCAGEEAWRSTVGYIGLPEERLIQMNVMSIRFESDSQVEETGFRFFFSFHNQSALPQRLPDGKWNCSVPHWCDFKQHFLCTVKPECAGNEDAVFCLSAEDTCGHGAVLSGQKCFTYIVGSDVLPKVELNRTSWFAAREECAKRGMRLPSLETMVEQFLLSRILNVVNFEYFYIGLDMAREPM</sequence>
<evidence type="ECO:0000256" key="1">
    <source>
        <dbReference type="ARBA" id="ARBA00022737"/>
    </source>
</evidence>
<dbReference type="PANTHER" id="PTHR24251">
    <property type="entry name" value="OVOCHYMASE-RELATED"/>
    <property type="match status" value="1"/>
</dbReference>
<evidence type="ECO:0000259" key="4">
    <source>
        <dbReference type="Pfam" id="PF00431"/>
    </source>
</evidence>
<evidence type="ECO:0000313" key="6">
    <source>
        <dbReference type="Proteomes" id="UP001519460"/>
    </source>
</evidence>
<evidence type="ECO:0000313" key="5">
    <source>
        <dbReference type="EMBL" id="KAK7462007.1"/>
    </source>
</evidence>
<dbReference type="InterPro" id="IPR000859">
    <property type="entry name" value="CUB_dom"/>
</dbReference>
<feature type="signal peptide" evidence="3">
    <location>
        <begin position="1"/>
        <end position="26"/>
    </location>
</feature>
<dbReference type="SUPFAM" id="SSF49854">
    <property type="entry name" value="Spermadhesin, CUB domain"/>
    <property type="match status" value="1"/>
</dbReference>
<feature type="domain" description="CUB" evidence="4">
    <location>
        <begin position="131"/>
        <end position="239"/>
    </location>
</feature>
<protein>
    <recommendedName>
        <fullName evidence="4">CUB domain-containing protein</fullName>
    </recommendedName>
</protein>
<gene>
    <name evidence="5" type="ORF">BaRGS_00038589</name>
</gene>
<dbReference type="CDD" id="cd00041">
    <property type="entry name" value="CUB"/>
    <property type="match status" value="1"/>
</dbReference>
<dbReference type="AlphaFoldDB" id="A0ABD0J5P4"/>
<keyword evidence="6" id="KW-1185">Reference proteome</keyword>
<dbReference type="CDD" id="cd00037">
    <property type="entry name" value="CLECT"/>
    <property type="match status" value="1"/>
</dbReference>
<dbReference type="InterPro" id="IPR016187">
    <property type="entry name" value="CTDL_fold"/>
</dbReference>